<keyword evidence="13" id="KW-1185">Reference proteome</keyword>
<keyword evidence="3 9" id="KW-0132">Cell division</keyword>
<dbReference type="Pfam" id="PF00589">
    <property type="entry name" value="Phage_integrase"/>
    <property type="match status" value="1"/>
</dbReference>
<keyword evidence="8 9" id="KW-0131">Cell cycle</keyword>
<evidence type="ECO:0000256" key="7">
    <source>
        <dbReference type="ARBA" id="ARBA00023172"/>
    </source>
</evidence>
<dbReference type="InterPro" id="IPR013762">
    <property type="entry name" value="Integrase-like_cat_sf"/>
</dbReference>
<feature type="domain" description="Tyr recombinase" evidence="10">
    <location>
        <begin position="106"/>
        <end position="295"/>
    </location>
</feature>
<evidence type="ECO:0000256" key="9">
    <source>
        <dbReference type="HAMAP-Rule" id="MF_01808"/>
    </source>
</evidence>
<evidence type="ECO:0000256" key="5">
    <source>
        <dbReference type="ARBA" id="ARBA00022908"/>
    </source>
</evidence>
<feature type="active site" evidence="9">
    <location>
        <position position="176"/>
    </location>
</feature>
<proteinExistence type="inferred from homology"/>
<comment type="caution">
    <text evidence="12">The sequence shown here is derived from an EMBL/GenBank/DDBJ whole genome shotgun (WGS) entry which is preliminary data.</text>
</comment>
<dbReference type="InterPro" id="IPR050090">
    <property type="entry name" value="Tyrosine_recombinase_XerCD"/>
</dbReference>
<keyword evidence="5 9" id="KW-0229">DNA integration</keyword>
<gene>
    <name evidence="9" type="primary">xerC</name>
    <name evidence="12" type="ORF">LNKW23_10970</name>
</gene>
<feature type="active site" evidence="9">
    <location>
        <position position="247"/>
    </location>
</feature>
<evidence type="ECO:0000256" key="6">
    <source>
        <dbReference type="ARBA" id="ARBA00023125"/>
    </source>
</evidence>
<evidence type="ECO:0000259" key="10">
    <source>
        <dbReference type="PROSITE" id="PS51898"/>
    </source>
</evidence>
<dbReference type="InterPro" id="IPR010998">
    <property type="entry name" value="Integrase_recombinase_N"/>
</dbReference>
<dbReference type="NCBIfam" id="NF001399">
    <property type="entry name" value="PRK00283.1"/>
    <property type="match status" value="1"/>
</dbReference>
<dbReference type="InterPro" id="IPR004107">
    <property type="entry name" value="Integrase_SAM-like_N"/>
</dbReference>
<evidence type="ECO:0000256" key="3">
    <source>
        <dbReference type="ARBA" id="ARBA00022618"/>
    </source>
</evidence>
<dbReference type="RefSeq" id="WP_285670614.1">
    <property type="nucleotide sequence ID" value="NZ_BSYI01000006.1"/>
</dbReference>
<dbReference type="PROSITE" id="PS51898">
    <property type="entry name" value="TYR_RECOMBINASE"/>
    <property type="match status" value="1"/>
</dbReference>
<evidence type="ECO:0000259" key="11">
    <source>
        <dbReference type="PROSITE" id="PS51900"/>
    </source>
</evidence>
<sequence>MSAAWIEAFLEALAAERGARANTLAAYGRDLTDFRAHLTLRGSDLAEADRDAIEGYLAGLEAAGLAPSTRARRLASIRGLYRFAWSEGWRADNPAARIRSRRPPRPVPGVLDEAAVMRLLEAARCPAGSAAAQLRALRLRCIVELLYATGLRVSELVSLPLAATAGDPRMLLVRGKGGRDRMVPLGAEARAALAEWRAVRLAGGASPGPWLFPANGGRGHFSRIAVWQQLKRLAAQAGIDPAEVTPHGLRHAFATHMLANGADLRSIQALLGHADLSTTEIYTHVLDARLKALVFEHHPLAAPGTG</sequence>
<keyword evidence="7 9" id="KW-0233">DNA recombination</keyword>
<name>A0ABQ6LML5_9RHOB</name>
<feature type="active site" evidence="9">
    <location>
        <position position="152"/>
    </location>
</feature>
<comment type="subunit">
    <text evidence="9">Forms a cyclic heterotetrameric complex composed of two molecules of XerC and two molecules of XerD.</text>
</comment>
<reference evidence="12 13" key="1">
    <citation type="submission" date="2023-04" db="EMBL/GenBank/DDBJ databases">
        <title>Marinoamorphus aggregata gen. nov., sp. Nov., isolate from tissue of brittle star Ophioplocus japonicus.</title>
        <authorList>
            <person name="Kawano K."/>
            <person name="Sawayama S."/>
            <person name="Nakagawa S."/>
        </authorList>
    </citation>
    <scope>NUCLEOTIDE SEQUENCE [LARGE SCALE GENOMIC DNA]</scope>
    <source>
        <strain evidence="12 13">NKW23</strain>
    </source>
</reference>
<protein>
    <recommendedName>
        <fullName evidence="9">Tyrosine recombinase XerC</fullName>
    </recommendedName>
</protein>
<dbReference type="Gene3D" id="1.10.150.130">
    <property type="match status" value="1"/>
</dbReference>
<evidence type="ECO:0000256" key="2">
    <source>
        <dbReference type="ARBA" id="ARBA00022490"/>
    </source>
</evidence>
<evidence type="ECO:0000256" key="8">
    <source>
        <dbReference type="ARBA" id="ARBA00023306"/>
    </source>
</evidence>
<dbReference type="SUPFAM" id="SSF56349">
    <property type="entry name" value="DNA breaking-rejoining enzymes"/>
    <property type="match status" value="1"/>
</dbReference>
<feature type="domain" description="Core-binding (CB)" evidence="11">
    <location>
        <begin position="1"/>
        <end position="85"/>
    </location>
</feature>
<feature type="active site" evidence="9">
    <location>
        <position position="250"/>
    </location>
</feature>
<keyword evidence="6 9" id="KW-0238">DNA-binding</keyword>
<dbReference type="InterPro" id="IPR011010">
    <property type="entry name" value="DNA_brk_join_enz"/>
</dbReference>
<evidence type="ECO:0000256" key="4">
    <source>
        <dbReference type="ARBA" id="ARBA00022829"/>
    </source>
</evidence>
<evidence type="ECO:0000313" key="13">
    <source>
        <dbReference type="Proteomes" id="UP001239909"/>
    </source>
</evidence>
<dbReference type="PANTHER" id="PTHR30349">
    <property type="entry name" value="PHAGE INTEGRASE-RELATED"/>
    <property type="match status" value="1"/>
</dbReference>
<keyword evidence="4 9" id="KW-0159">Chromosome partition</keyword>
<feature type="active site" description="O-(3'-phospho-DNA)-tyrosine intermediate" evidence="9">
    <location>
        <position position="282"/>
    </location>
</feature>
<comment type="subcellular location">
    <subcellularLocation>
        <location evidence="1 9">Cytoplasm</location>
    </subcellularLocation>
</comment>
<comment type="function">
    <text evidence="9">Site-specific tyrosine recombinase, which acts by catalyzing the cutting and rejoining of the recombining DNA molecules. The XerC-XerD complex is essential to convert dimers of the bacterial chromosome into monomers to permit their segregation at cell division. It also contributes to the segregational stability of plasmids.</text>
</comment>
<dbReference type="PANTHER" id="PTHR30349:SF90">
    <property type="entry name" value="TYROSINE RECOMBINASE XERD"/>
    <property type="match status" value="1"/>
</dbReference>
<dbReference type="InterPro" id="IPR023009">
    <property type="entry name" value="Tyrosine_recombinase_XerC/XerD"/>
</dbReference>
<dbReference type="HAMAP" id="MF_01808">
    <property type="entry name" value="Recomb_XerC_XerD"/>
    <property type="match status" value="1"/>
</dbReference>
<evidence type="ECO:0000256" key="1">
    <source>
        <dbReference type="ARBA" id="ARBA00004496"/>
    </source>
</evidence>
<accession>A0ABQ6LML5</accession>
<dbReference type="Gene3D" id="1.10.443.10">
    <property type="entry name" value="Intergrase catalytic core"/>
    <property type="match status" value="1"/>
</dbReference>
<feature type="active site" evidence="9">
    <location>
        <position position="273"/>
    </location>
</feature>
<dbReference type="InterPro" id="IPR002104">
    <property type="entry name" value="Integrase_catalytic"/>
</dbReference>
<keyword evidence="2 9" id="KW-0963">Cytoplasm</keyword>
<organism evidence="12 13">
    <name type="scientific">Paralimibaculum aggregatum</name>
    <dbReference type="NCBI Taxonomy" id="3036245"/>
    <lineage>
        <taxon>Bacteria</taxon>
        <taxon>Pseudomonadati</taxon>
        <taxon>Pseudomonadota</taxon>
        <taxon>Alphaproteobacteria</taxon>
        <taxon>Rhodobacterales</taxon>
        <taxon>Paracoccaceae</taxon>
        <taxon>Paralimibaculum</taxon>
    </lineage>
</organism>
<dbReference type="Proteomes" id="UP001239909">
    <property type="component" value="Unassembled WGS sequence"/>
</dbReference>
<dbReference type="Pfam" id="PF02899">
    <property type="entry name" value="Phage_int_SAM_1"/>
    <property type="match status" value="1"/>
</dbReference>
<dbReference type="EMBL" id="BSYI01000006">
    <property type="protein sequence ID" value="GMG81884.1"/>
    <property type="molecule type" value="Genomic_DNA"/>
</dbReference>
<dbReference type="PROSITE" id="PS51900">
    <property type="entry name" value="CB"/>
    <property type="match status" value="1"/>
</dbReference>
<dbReference type="InterPro" id="IPR044068">
    <property type="entry name" value="CB"/>
</dbReference>
<comment type="similarity">
    <text evidence="9">Belongs to the 'phage' integrase family. XerC subfamily.</text>
</comment>
<evidence type="ECO:0000313" key="12">
    <source>
        <dbReference type="EMBL" id="GMG81884.1"/>
    </source>
</evidence>